<name>A0A422MPG8_9TRYP</name>
<organism evidence="2 3">
    <name type="scientific">Trypanosoma conorhini</name>
    <dbReference type="NCBI Taxonomy" id="83891"/>
    <lineage>
        <taxon>Eukaryota</taxon>
        <taxon>Discoba</taxon>
        <taxon>Euglenozoa</taxon>
        <taxon>Kinetoplastea</taxon>
        <taxon>Metakinetoplastina</taxon>
        <taxon>Trypanosomatida</taxon>
        <taxon>Trypanosomatidae</taxon>
        <taxon>Trypanosoma</taxon>
    </lineage>
</organism>
<sequence>MAPDPQSHLRRRPSTFAQLRPAGCGARPCTETPKIHSPKTAPVPWYVSSTDLTAARCMGGSCAWPNSRGAREEEGPKPTEPLTPAGPVAAASVTMDPQSKSKTKKAYGAGVLTK</sequence>
<accession>A0A422MPG8</accession>
<reference evidence="2 3" key="1">
    <citation type="journal article" date="2018" name="BMC Genomics">
        <title>Genomic comparison of Trypanosoma conorhini and Trypanosoma rangeli to Trypanosoma cruzi strains of high and low virulence.</title>
        <authorList>
            <person name="Bradwell K.R."/>
            <person name="Koparde V.N."/>
            <person name="Matveyev A.V."/>
            <person name="Serrano M.G."/>
            <person name="Alves J.M."/>
            <person name="Parikh H."/>
            <person name="Huang B."/>
            <person name="Lee V."/>
            <person name="Espinosa-Alvarez O."/>
            <person name="Ortiz P.A."/>
            <person name="Costa-Martins A.G."/>
            <person name="Teixeira M.M."/>
            <person name="Buck G.A."/>
        </authorList>
    </citation>
    <scope>NUCLEOTIDE SEQUENCE [LARGE SCALE GENOMIC DNA]</scope>
    <source>
        <strain evidence="2 3">025E</strain>
    </source>
</reference>
<dbReference type="RefSeq" id="XP_029222933.1">
    <property type="nucleotide sequence ID" value="XM_029376955.1"/>
</dbReference>
<keyword evidence="3" id="KW-1185">Reference proteome</keyword>
<feature type="non-terminal residue" evidence="2">
    <location>
        <position position="114"/>
    </location>
</feature>
<comment type="caution">
    <text evidence="2">The sequence shown here is derived from an EMBL/GenBank/DDBJ whole genome shotgun (WGS) entry which is preliminary data.</text>
</comment>
<evidence type="ECO:0000256" key="1">
    <source>
        <dbReference type="SAM" id="MobiDB-lite"/>
    </source>
</evidence>
<proteinExistence type="predicted"/>
<evidence type="ECO:0000313" key="2">
    <source>
        <dbReference type="EMBL" id="RNE95115.1"/>
    </source>
</evidence>
<dbReference type="AlphaFoldDB" id="A0A422MPG8"/>
<gene>
    <name evidence="2" type="ORF">Tco025E_10170</name>
</gene>
<dbReference type="EMBL" id="MKKU01001520">
    <property type="protein sequence ID" value="RNE95115.1"/>
    <property type="molecule type" value="Genomic_DNA"/>
</dbReference>
<feature type="region of interest" description="Disordered" evidence="1">
    <location>
        <begin position="1"/>
        <end position="39"/>
    </location>
</feature>
<dbReference type="Proteomes" id="UP000284403">
    <property type="component" value="Unassembled WGS sequence"/>
</dbReference>
<feature type="region of interest" description="Disordered" evidence="1">
    <location>
        <begin position="65"/>
        <end position="114"/>
    </location>
</feature>
<protein>
    <submittedName>
        <fullName evidence="2">Uncharacterized protein</fullName>
    </submittedName>
</protein>
<evidence type="ECO:0000313" key="3">
    <source>
        <dbReference type="Proteomes" id="UP000284403"/>
    </source>
</evidence>
<dbReference type="GeneID" id="40323781"/>